<dbReference type="PROSITE" id="PS50003">
    <property type="entry name" value="PH_DOMAIN"/>
    <property type="match status" value="1"/>
</dbReference>
<protein>
    <recommendedName>
        <fullName evidence="1">PH domain-containing protein</fullName>
    </recommendedName>
</protein>
<dbReference type="EMBL" id="CAJOBB010016439">
    <property type="protein sequence ID" value="CAF4328573.1"/>
    <property type="molecule type" value="Genomic_DNA"/>
</dbReference>
<name>A0A820JKC5_9BILA</name>
<sequence length="184" mass="20768">PDEVRKKGPRGVIELIDCWVSPSNEDDVTFTVQTVSGESFKLRAMNARGRQKWIDKLRACSGSNAANVYVSSLPIPKTQQTNVSPLTNSPNEPNIHITNRKTSKMDHHEQTIKELKEVMRCVEVNQREFVETIDVIPDDITLHSLSKEMLLLRSISQSCINSLQDSLIILTRRRTPENEPASTS</sequence>
<dbReference type="AlphaFoldDB" id="A0A820JKC5"/>
<evidence type="ECO:0000259" key="1">
    <source>
        <dbReference type="PROSITE" id="PS50003"/>
    </source>
</evidence>
<feature type="non-terminal residue" evidence="2">
    <location>
        <position position="184"/>
    </location>
</feature>
<reference evidence="2" key="1">
    <citation type="submission" date="2021-02" db="EMBL/GenBank/DDBJ databases">
        <authorList>
            <person name="Nowell W R."/>
        </authorList>
    </citation>
    <scope>NUCLEOTIDE SEQUENCE</scope>
</reference>
<dbReference type="InterPro" id="IPR011993">
    <property type="entry name" value="PH-like_dom_sf"/>
</dbReference>
<accession>A0A820JKC5</accession>
<dbReference type="InterPro" id="IPR001849">
    <property type="entry name" value="PH_domain"/>
</dbReference>
<feature type="domain" description="PH" evidence="1">
    <location>
        <begin position="1"/>
        <end position="62"/>
    </location>
</feature>
<feature type="non-terminal residue" evidence="2">
    <location>
        <position position="1"/>
    </location>
</feature>
<dbReference type="SUPFAM" id="SSF50729">
    <property type="entry name" value="PH domain-like"/>
    <property type="match status" value="1"/>
</dbReference>
<evidence type="ECO:0000313" key="2">
    <source>
        <dbReference type="EMBL" id="CAF4328573.1"/>
    </source>
</evidence>
<proteinExistence type="predicted"/>
<organism evidence="2 3">
    <name type="scientific">Adineta steineri</name>
    <dbReference type="NCBI Taxonomy" id="433720"/>
    <lineage>
        <taxon>Eukaryota</taxon>
        <taxon>Metazoa</taxon>
        <taxon>Spiralia</taxon>
        <taxon>Gnathifera</taxon>
        <taxon>Rotifera</taxon>
        <taxon>Eurotatoria</taxon>
        <taxon>Bdelloidea</taxon>
        <taxon>Adinetida</taxon>
        <taxon>Adinetidae</taxon>
        <taxon>Adineta</taxon>
    </lineage>
</organism>
<dbReference type="Gene3D" id="2.30.29.30">
    <property type="entry name" value="Pleckstrin-homology domain (PH domain)/Phosphotyrosine-binding domain (PTB)"/>
    <property type="match status" value="1"/>
</dbReference>
<comment type="caution">
    <text evidence="2">The sequence shown here is derived from an EMBL/GenBank/DDBJ whole genome shotgun (WGS) entry which is preliminary data.</text>
</comment>
<gene>
    <name evidence="2" type="ORF">KXQ929_LOCUS47039</name>
</gene>
<evidence type="ECO:0000313" key="3">
    <source>
        <dbReference type="Proteomes" id="UP000663868"/>
    </source>
</evidence>
<dbReference type="Proteomes" id="UP000663868">
    <property type="component" value="Unassembled WGS sequence"/>
</dbReference>